<organism evidence="4 5">
    <name type="scientific">Pristionchus mayeri</name>
    <dbReference type="NCBI Taxonomy" id="1317129"/>
    <lineage>
        <taxon>Eukaryota</taxon>
        <taxon>Metazoa</taxon>
        <taxon>Ecdysozoa</taxon>
        <taxon>Nematoda</taxon>
        <taxon>Chromadorea</taxon>
        <taxon>Rhabditida</taxon>
        <taxon>Rhabditina</taxon>
        <taxon>Diplogasteromorpha</taxon>
        <taxon>Diplogasteroidea</taxon>
        <taxon>Neodiplogasteridae</taxon>
        <taxon>Pristionchus</taxon>
    </lineage>
</organism>
<dbReference type="GO" id="GO:0006997">
    <property type="term" value="P:nucleus organization"/>
    <property type="evidence" value="ECO:0007669"/>
    <property type="project" value="TreeGrafter"/>
</dbReference>
<accession>A0AAN5CUQ2</accession>
<feature type="compositionally biased region" description="Low complexity" evidence="2">
    <location>
        <begin position="397"/>
        <end position="406"/>
    </location>
</feature>
<dbReference type="GO" id="GO:0007010">
    <property type="term" value="P:cytoskeleton organization"/>
    <property type="evidence" value="ECO:0007669"/>
    <property type="project" value="TreeGrafter"/>
</dbReference>
<evidence type="ECO:0000313" key="5">
    <source>
        <dbReference type="Proteomes" id="UP001328107"/>
    </source>
</evidence>
<comment type="caution">
    <text evidence="4">The sequence shown here is derived from an EMBL/GenBank/DDBJ whole genome shotgun (WGS) entry which is preliminary data.</text>
</comment>
<dbReference type="GO" id="GO:0019894">
    <property type="term" value="F:kinesin binding"/>
    <property type="evidence" value="ECO:0007669"/>
    <property type="project" value="TreeGrafter"/>
</dbReference>
<protein>
    <recommendedName>
        <fullName evidence="3">Nuclear anchorage protein 1 spectrin repeat domain-containing protein</fullName>
    </recommendedName>
</protein>
<feature type="coiled-coil region" evidence="1">
    <location>
        <begin position="1696"/>
        <end position="1723"/>
    </location>
</feature>
<feature type="non-terminal residue" evidence="4">
    <location>
        <position position="2114"/>
    </location>
</feature>
<dbReference type="PANTHER" id="PTHR21524:SF5">
    <property type="entry name" value="SPECTRIN REPEAT CONTAINING NUCLEAR ENVELOPE PROTEIN 2"/>
    <property type="match status" value="1"/>
</dbReference>
<dbReference type="Proteomes" id="UP001328107">
    <property type="component" value="Unassembled WGS sequence"/>
</dbReference>
<dbReference type="GO" id="GO:0048471">
    <property type="term" value="C:perinuclear region of cytoplasm"/>
    <property type="evidence" value="ECO:0007669"/>
    <property type="project" value="TreeGrafter"/>
</dbReference>
<feature type="coiled-coil region" evidence="1">
    <location>
        <begin position="360"/>
        <end position="394"/>
    </location>
</feature>
<dbReference type="InterPro" id="IPR057133">
    <property type="entry name" value="Spectrin_Anc-1_2"/>
</dbReference>
<reference evidence="5" key="1">
    <citation type="submission" date="2022-10" db="EMBL/GenBank/DDBJ databases">
        <title>Genome assembly of Pristionchus species.</title>
        <authorList>
            <person name="Yoshida K."/>
            <person name="Sommer R.J."/>
        </authorList>
    </citation>
    <scope>NUCLEOTIDE SEQUENCE [LARGE SCALE GENOMIC DNA]</scope>
    <source>
        <strain evidence="5">RS5460</strain>
    </source>
</reference>
<evidence type="ECO:0000313" key="4">
    <source>
        <dbReference type="EMBL" id="GMR50944.1"/>
    </source>
</evidence>
<feature type="coiled-coil region" evidence="1">
    <location>
        <begin position="1231"/>
        <end position="1305"/>
    </location>
</feature>
<dbReference type="PANTHER" id="PTHR21524">
    <property type="entry name" value="SPECTRIN REPEAT CONTAINING NUCLEAR ENVELOPE PROTEIN 2"/>
    <property type="match status" value="1"/>
</dbReference>
<feature type="compositionally biased region" description="Basic residues" evidence="2">
    <location>
        <begin position="411"/>
        <end position="420"/>
    </location>
</feature>
<dbReference type="GO" id="GO:0005635">
    <property type="term" value="C:nuclear envelope"/>
    <property type="evidence" value="ECO:0007669"/>
    <property type="project" value="TreeGrafter"/>
</dbReference>
<feature type="domain" description="Nuclear anchorage protein 1 spectrin repeat" evidence="3">
    <location>
        <begin position="1879"/>
        <end position="1980"/>
    </location>
</feature>
<keyword evidence="5" id="KW-1185">Reference proteome</keyword>
<feature type="compositionally biased region" description="Basic and acidic residues" evidence="2">
    <location>
        <begin position="1499"/>
        <end position="1513"/>
    </location>
</feature>
<evidence type="ECO:0000256" key="2">
    <source>
        <dbReference type="SAM" id="MobiDB-lite"/>
    </source>
</evidence>
<dbReference type="GO" id="GO:0007097">
    <property type="term" value="P:nuclear migration"/>
    <property type="evidence" value="ECO:0007669"/>
    <property type="project" value="TreeGrafter"/>
</dbReference>
<evidence type="ECO:0000256" key="1">
    <source>
        <dbReference type="SAM" id="Coils"/>
    </source>
</evidence>
<feature type="region of interest" description="Disordered" evidence="2">
    <location>
        <begin position="1014"/>
        <end position="1048"/>
    </location>
</feature>
<feature type="coiled-coil region" evidence="1">
    <location>
        <begin position="740"/>
        <end position="808"/>
    </location>
</feature>
<keyword evidence="1" id="KW-0175">Coiled coil</keyword>
<feature type="region of interest" description="Disordered" evidence="2">
    <location>
        <begin position="1499"/>
        <end position="1538"/>
    </location>
</feature>
<proteinExistence type="predicted"/>
<sequence length="2114" mass="230492">MERVFTKYGQTQSLTTAEADLPAIFTLIDALEKHQKDIGTARKWLEDVLPEKSHEAENMAEDYSWKADNVRALIGDVQADIASAKGLLAAEENIQNALATLEPVAATTLKQPPVDPVTLMEFAAAVDTAALNVDQLETDAAKRSQERVQTPHEINVPEDKRRIARLRAATDAARALADAAAATAAADEDFTRVNSELARKMDAASLADSNPAADKTSLSAAIEELNRAEADFNKLYEIYDKIEPSGSEAEELRTKLGDELARADEQFKTLTIALDDKLAGLNDFEGAAKVLKDKIDDAKRAAAAATTPEQLRGLLSDAVPALEKELALLKDSADALAPISAPAATAADCEKAINDAKKIADEKLQHAQEAQSIIEALQADIAAVTAALDQVQQHLGAPAPAAASAPEDPKKKSKKDKKKSKEVVATPPDLAIVAVAPREELEKDVKLLREKIVPALEKAANADVDGAQGVRGLAAEQLRRAVAAVGAAEAAVATAKAQENAAADVADVSSDFDGLLAVLSSFPNLEKVDSDDATETPIKRAVAEEGVAKIDDLLARLAEIPTNSLTPEKAAEREELKKTLEAKKIALLALLGALASQDELLAQWEERKAALSELQQPLEKQMEELMTRYCEPQRYDLAVADMPNINAMLTGMDDYQKAVGEAKQWAHDRLPSKEHEAENLLAMTAWERPQLEDMRTNLIAAIDSAGAIKNAFEKLHDGIVNFEGEAVAINSPEKVDAAALERANIDLADLEASLAQLDKDIFSRPQDRVFNPTGLDVEGARSRLQNVHRLLNAKADELEKDKKLVEAANRFAKGSEHFKSLLDDAAKVDADPQATVMQLQAASNMLNESKNDLAYMQNEHDDFTPDNHAGEELKTRMADELARDLVELAALEISLDGKITGLGIFTEEATKAEQALQRVKEDSPAADTPEKMEHLLKVLEDTKTSALNLEEQADELAPLEAPRKLSQALVAEATELAKQLEDELKKSKEADSKKKEIRDSINKAKEAVQTAVALLAGDDGDKKEKPKKKKGKKERKESESKPIPTADELRQKIANLTEELKPLDDIIASPFEAPTEKRDAEELKKAADDIITNMQQAIAEEEERNAKADEWEKRKEDLLKMQIPLEKELEELFTRYLTPQPLSTAEADIVHVHGLQTKLGAYKTALKDAKEWAQTNIPEKEHEADNLLADLKWKMNNCEGIKKDLEGDVDRAHEIIALNDTVEGTIGELERTNASEDIDSLKEKVNELRSEIDQLFKLLDERNQERVSITGVVPEDLRLRLDQLLRDLDDQKKAIEDEKKITEASTAFGEAKEKMRGKIEDIAKADEDPNANVPILSDASDKAQDAKKDLRRMNEIYGSLEPTTSKADDLRIEMLDSLEKNDQELAAISASINDKLAALKNFNDKYEHVASQLHNVKSDAAKVDDLARLETTKTEFDELAIKADELPRIAEEIYGIDEPKKRASDIMNDLKKTGIDLNKNIAGATEKKNLTDKLRDAVEKANDSTKKIEDDVKSSSPESAAKGKKGKKGKKDASPGVEAPLADTIAALQRLSEQLDPLESAYADAALALPVEAPAEKKEAEKARQNAQDVAARLADDITKKKEELDNQNKSNAVEDALAKIGDKIEAILTPYSEKPQSLSKAESDLQKIADLLAKDLAAVPIDQLADPSSAAATAAKLKQRTKERIAPLEKDIEAEKKLAKDADMIEAQAAELEKELDSVRNNTNDPAAAISAIADIADRARKLRPTAEAIENAYDATRPLVAHAAPKPDLASHIDNLLAEADRANSQQNEAAQIVALAPEIEKMHELVMTKADEAVPEALVDQQATLEEAEGRRKKLEDILAGLPESGPGVDELRAKSEWDLSRLKDLLKKLGDAVGDKLAALAAWNALRKGAEEQLVDLTKEKPVPKDAAGLEKAVEDLANDEKALEALAQDARDGVNPDDLDEDEKKKRDALLNQIEKALALIKARKAAAEKALKDAQDSDKLAADLAKIDSRLAPLVEEANRLLQDPDAIPTAYATTAQDLKAVTDDARPIVDGARGSKDPATLSAHLKKADKVKPLLEDRFIKWNKFVDARDAANAVLDKFHDDLSAREHEDAALALEEAEALLAELEV</sequence>
<gene>
    <name evidence="4" type="ORF">PMAYCL1PPCAC_21139</name>
</gene>
<name>A0AAN5CUQ2_9BILA</name>
<dbReference type="EMBL" id="BTRK01000005">
    <property type="protein sequence ID" value="GMR50944.1"/>
    <property type="molecule type" value="Genomic_DNA"/>
</dbReference>
<feature type="coiled-coil region" evidence="1">
    <location>
        <begin position="1577"/>
        <end position="1611"/>
    </location>
</feature>
<feature type="coiled-coil region" evidence="1">
    <location>
        <begin position="1884"/>
        <end position="1983"/>
    </location>
</feature>
<evidence type="ECO:0000259" key="3">
    <source>
        <dbReference type="Pfam" id="PF24615"/>
    </source>
</evidence>
<dbReference type="Pfam" id="PF24615">
    <property type="entry name" value="Spectrin_Anc-1_2"/>
    <property type="match status" value="1"/>
</dbReference>
<feature type="coiled-coil region" evidence="1">
    <location>
        <begin position="902"/>
        <end position="1007"/>
    </location>
</feature>
<feature type="region of interest" description="Disordered" evidence="2">
    <location>
        <begin position="395"/>
        <end position="423"/>
    </location>
</feature>